<dbReference type="OrthoDB" id="416217at2759"/>
<reference evidence="2 3" key="1">
    <citation type="submission" date="2018-07" db="EMBL/GenBank/DDBJ databases">
        <title>The complete nuclear genome of the prasinophyte Chloropicon primus (CCMP1205).</title>
        <authorList>
            <person name="Pombert J.-F."/>
            <person name="Otis C."/>
            <person name="Turmel M."/>
            <person name="Lemieux C."/>
        </authorList>
    </citation>
    <scope>NUCLEOTIDE SEQUENCE [LARGE SCALE GENOMIC DNA]</scope>
    <source>
        <strain evidence="2 3">CCMP1205</strain>
    </source>
</reference>
<keyword evidence="3" id="KW-1185">Reference proteome</keyword>
<sequence>MVDYSKWDKLEVSSSGEEEEEGRGARPVVHRLDPAANEELRVGNLTVRSKRAGQGEEKPSTSEPSESACEISASAKGEDQLRALSRNGARCGSYLWSQDRTTCTLGVIVPRGSRASEVGVELSGFDYLGGTKRATCLSVVHRPSGTRVGGDLQCPCRAEDDDLLANWELKDLAGSTEKERVVLVELRKVSVADNVVVWWKRLFKGEDEPEVDINSIEDRVQGGGQSFAEVWNEAEKMFKEKLRKKS</sequence>
<dbReference type="SUPFAM" id="SSF49764">
    <property type="entry name" value="HSP20-like chaperones"/>
    <property type="match status" value="1"/>
</dbReference>
<dbReference type="AlphaFoldDB" id="A0A5B8MB47"/>
<evidence type="ECO:0000313" key="2">
    <source>
        <dbReference type="EMBL" id="QDZ17587.1"/>
    </source>
</evidence>
<dbReference type="Gene3D" id="2.60.40.790">
    <property type="match status" value="1"/>
</dbReference>
<evidence type="ECO:0000256" key="1">
    <source>
        <dbReference type="SAM" id="MobiDB-lite"/>
    </source>
</evidence>
<evidence type="ECO:0000313" key="3">
    <source>
        <dbReference type="Proteomes" id="UP000316726"/>
    </source>
</evidence>
<proteinExistence type="predicted"/>
<organism evidence="2 3">
    <name type="scientific">Chloropicon primus</name>
    <dbReference type="NCBI Taxonomy" id="1764295"/>
    <lineage>
        <taxon>Eukaryota</taxon>
        <taxon>Viridiplantae</taxon>
        <taxon>Chlorophyta</taxon>
        <taxon>Chloropicophyceae</taxon>
        <taxon>Chloropicales</taxon>
        <taxon>Chloropicaceae</taxon>
        <taxon>Chloropicon</taxon>
    </lineage>
</organism>
<gene>
    <name evidence="2" type="ORF">A3770_01p01050</name>
</gene>
<accession>A0A5B8MB47</accession>
<dbReference type="Proteomes" id="UP000316726">
    <property type="component" value="Chromosome 1"/>
</dbReference>
<feature type="region of interest" description="Disordered" evidence="1">
    <location>
        <begin position="1"/>
        <end position="74"/>
    </location>
</feature>
<feature type="compositionally biased region" description="Basic and acidic residues" evidence="1">
    <location>
        <begin position="30"/>
        <end position="41"/>
    </location>
</feature>
<name>A0A5B8MB47_9CHLO</name>
<dbReference type="EMBL" id="CP031034">
    <property type="protein sequence ID" value="QDZ17587.1"/>
    <property type="molecule type" value="Genomic_DNA"/>
</dbReference>
<dbReference type="InterPro" id="IPR008978">
    <property type="entry name" value="HSP20-like_chaperone"/>
</dbReference>
<feature type="compositionally biased region" description="Basic and acidic residues" evidence="1">
    <location>
        <begin position="1"/>
        <end position="11"/>
    </location>
</feature>
<protein>
    <submittedName>
        <fullName evidence="2">Putative HSP20-like chaperone</fullName>
    </submittedName>
</protein>